<accession>A0A4Y2MFH8</accession>
<dbReference type="AlphaFoldDB" id="A0A4Y2MFH8"/>
<keyword evidence="2" id="KW-1185">Reference proteome</keyword>
<evidence type="ECO:0000313" key="1">
    <source>
        <dbReference type="EMBL" id="GBN25160.1"/>
    </source>
</evidence>
<dbReference type="Proteomes" id="UP000499080">
    <property type="component" value="Unassembled WGS sequence"/>
</dbReference>
<name>A0A4Y2MFH8_ARAVE</name>
<proteinExistence type="predicted"/>
<sequence length="86" mass="9243">MFILPALLFKSTSPVRATPVSFIVPINPVLPHDGGQLSPPLVLTGLAPFLGWLGPMRANDHLYIMVSCWTLIEISFAGSIDSPADL</sequence>
<protein>
    <submittedName>
        <fullName evidence="1">Uncharacterized protein</fullName>
    </submittedName>
</protein>
<reference evidence="1 2" key="1">
    <citation type="journal article" date="2019" name="Sci. Rep.">
        <title>Orb-weaving spider Araneus ventricosus genome elucidates the spidroin gene catalogue.</title>
        <authorList>
            <person name="Kono N."/>
            <person name="Nakamura H."/>
            <person name="Ohtoshi R."/>
            <person name="Moran D.A.P."/>
            <person name="Shinohara A."/>
            <person name="Yoshida Y."/>
            <person name="Fujiwara M."/>
            <person name="Mori M."/>
            <person name="Tomita M."/>
            <person name="Arakawa K."/>
        </authorList>
    </citation>
    <scope>NUCLEOTIDE SEQUENCE [LARGE SCALE GENOMIC DNA]</scope>
</reference>
<gene>
    <name evidence="1" type="ORF">AVEN_65069_1</name>
</gene>
<comment type="caution">
    <text evidence="1">The sequence shown here is derived from an EMBL/GenBank/DDBJ whole genome shotgun (WGS) entry which is preliminary data.</text>
</comment>
<organism evidence="1 2">
    <name type="scientific">Araneus ventricosus</name>
    <name type="common">Orbweaver spider</name>
    <name type="synonym">Epeira ventricosa</name>
    <dbReference type="NCBI Taxonomy" id="182803"/>
    <lineage>
        <taxon>Eukaryota</taxon>
        <taxon>Metazoa</taxon>
        <taxon>Ecdysozoa</taxon>
        <taxon>Arthropoda</taxon>
        <taxon>Chelicerata</taxon>
        <taxon>Arachnida</taxon>
        <taxon>Araneae</taxon>
        <taxon>Araneomorphae</taxon>
        <taxon>Entelegynae</taxon>
        <taxon>Araneoidea</taxon>
        <taxon>Araneidae</taxon>
        <taxon>Araneus</taxon>
    </lineage>
</organism>
<dbReference type="EMBL" id="BGPR01007208">
    <property type="protein sequence ID" value="GBN25160.1"/>
    <property type="molecule type" value="Genomic_DNA"/>
</dbReference>
<evidence type="ECO:0000313" key="2">
    <source>
        <dbReference type="Proteomes" id="UP000499080"/>
    </source>
</evidence>